<feature type="chain" id="PRO_5011795651" evidence="1">
    <location>
        <begin position="35"/>
        <end position="240"/>
    </location>
</feature>
<keyword evidence="1" id="KW-0732">Signal</keyword>
<keyword evidence="3" id="KW-1185">Reference proteome</keyword>
<proteinExistence type="predicted"/>
<name>A0A1I1DRH6_9ACTN</name>
<dbReference type="RefSeq" id="WP_091119584.1">
    <property type="nucleotide sequence ID" value="NZ_FOLB01000001.1"/>
</dbReference>
<feature type="signal peptide" evidence="1">
    <location>
        <begin position="1"/>
        <end position="34"/>
    </location>
</feature>
<gene>
    <name evidence="2" type="ORF">SAMN04487968_101427</name>
</gene>
<dbReference type="AlphaFoldDB" id="A0A1I1DRH6"/>
<reference evidence="2 3" key="1">
    <citation type="submission" date="2016-10" db="EMBL/GenBank/DDBJ databases">
        <authorList>
            <person name="de Groot N.N."/>
        </authorList>
    </citation>
    <scope>NUCLEOTIDE SEQUENCE [LARGE SCALE GENOMIC DNA]</scope>
    <source>
        <strain evidence="2 3">CGMCC 1.7056</strain>
    </source>
</reference>
<dbReference type="EMBL" id="FOLB01000001">
    <property type="protein sequence ID" value="SFB77022.1"/>
    <property type="molecule type" value="Genomic_DNA"/>
</dbReference>
<evidence type="ECO:0000256" key="1">
    <source>
        <dbReference type="SAM" id="SignalP"/>
    </source>
</evidence>
<dbReference type="STRING" id="574651.SAMN04487968_101427"/>
<organism evidence="2 3">
    <name type="scientific">Nocardioides terrae</name>
    <dbReference type="NCBI Taxonomy" id="574651"/>
    <lineage>
        <taxon>Bacteria</taxon>
        <taxon>Bacillati</taxon>
        <taxon>Actinomycetota</taxon>
        <taxon>Actinomycetes</taxon>
        <taxon>Propionibacteriales</taxon>
        <taxon>Nocardioidaceae</taxon>
        <taxon>Nocardioides</taxon>
    </lineage>
</organism>
<protein>
    <submittedName>
        <fullName evidence="2">Uncharacterized protein</fullName>
    </submittedName>
</protein>
<evidence type="ECO:0000313" key="2">
    <source>
        <dbReference type="EMBL" id="SFB77022.1"/>
    </source>
</evidence>
<dbReference type="Proteomes" id="UP000198832">
    <property type="component" value="Unassembled WGS sequence"/>
</dbReference>
<sequence length="240" mass="25161">MKRTFLSRVGGAVVALGLGTATLAAVGTATPASAATTATVQCTDTVQVAPSYTTLEFGRTNSVDATASGSCPGYTTGRLPYGTTGNLLIQTSADGVNWATVGGNTSAGSAYASVPATGSVLIRAYRPEGTYTDGSDVLKFPAAASAPVRFGVYRAVDMKFRGGHGSVKTTFTVKPAASVAGLKVPVQIKKGKHWKKYKKIKFHANGRFVGRFGKTGHYRLVLPTTRGLDGFTYGFKIWRY</sequence>
<accession>A0A1I1DRH6</accession>
<evidence type="ECO:0000313" key="3">
    <source>
        <dbReference type="Proteomes" id="UP000198832"/>
    </source>
</evidence>